<dbReference type="InterPro" id="IPR055854">
    <property type="entry name" value="DUF7431"/>
</dbReference>
<keyword evidence="3" id="KW-1185">Reference proteome</keyword>
<proteinExistence type="predicted"/>
<evidence type="ECO:0000313" key="2">
    <source>
        <dbReference type="EMBL" id="CAG8463721.1"/>
    </source>
</evidence>
<feature type="domain" description="DUF7431" evidence="1">
    <location>
        <begin position="57"/>
        <end position="141"/>
    </location>
</feature>
<accession>A0A9N8Z3Q4</accession>
<protein>
    <submittedName>
        <fullName evidence="2">15989_t:CDS:1</fullName>
    </submittedName>
</protein>
<evidence type="ECO:0000313" key="3">
    <source>
        <dbReference type="Proteomes" id="UP000789375"/>
    </source>
</evidence>
<comment type="caution">
    <text evidence="2">The sequence shown here is derived from an EMBL/GenBank/DDBJ whole genome shotgun (WGS) entry which is preliminary data.</text>
</comment>
<organism evidence="2 3">
    <name type="scientific">Funneliformis mosseae</name>
    <name type="common">Endomycorrhizal fungus</name>
    <name type="synonym">Glomus mosseae</name>
    <dbReference type="NCBI Taxonomy" id="27381"/>
    <lineage>
        <taxon>Eukaryota</taxon>
        <taxon>Fungi</taxon>
        <taxon>Fungi incertae sedis</taxon>
        <taxon>Mucoromycota</taxon>
        <taxon>Glomeromycotina</taxon>
        <taxon>Glomeromycetes</taxon>
        <taxon>Glomerales</taxon>
        <taxon>Glomeraceae</taxon>
        <taxon>Funneliformis</taxon>
    </lineage>
</organism>
<evidence type="ECO:0000259" key="1">
    <source>
        <dbReference type="Pfam" id="PF24209"/>
    </source>
</evidence>
<sequence>MVIDHYTDLDFVLKDFSVQFDVFKNECSTETFEYKDYLNYENGTSNTEVPCLGISKSQNVKLPKFTFHTLIISNYPDYESYGIFPFESINLLKAVIDIFKSSNKLKPKYASLYFTGVNNCGPTFLNQNASRINYKLINCVGCNQGSSCICGNKILKENLKYTS</sequence>
<dbReference type="EMBL" id="CAJVPP010000273">
    <property type="protein sequence ID" value="CAG8463721.1"/>
    <property type="molecule type" value="Genomic_DNA"/>
</dbReference>
<dbReference type="Proteomes" id="UP000789375">
    <property type="component" value="Unassembled WGS sequence"/>
</dbReference>
<gene>
    <name evidence="2" type="ORF">FMOSSE_LOCUS2171</name>
</gene>
<reference evidence="2" key="1">
    <citation type="submission" date="2021-06" db="EMBL/GenBank/DDBJ databases">
        <authorList>
            <person name="Kallberg Y."/>
            <person name="Tangrot J."/>
            <person name="Rosling A."/>
        </authorList>
    </citation>
    <scope>NUCLEOTIDE SEQUENCE</scope>
    <source>
        <strain evidence="2">87-6 pot B 2015</strain>
    </source>
</reference>
<dbReference type="Pfam" id="PF24209">
    <property type="entry name" value="DUF7431"/>
    <property type="match status" value="1"/>
</dbReference>
<dbReference type="AlphaFoldDB" id="A0A9N8Z3Q4"/>
<name>A0A9N8Z3Q4_FUNMO</name>